<accession>A0A8J4YRW0</accession>
<evidence type="ECO:0000313" key="3">
    <source>
        <dbReference type="EMBL" id="KAG0729476.1"/>
    </source>
</evidence>
<dbReference type="AlphaFoldDB" id="A0A8J4YRW0"/>
<dbReference type="Proteomes" id="UP000770661">
    <property type="component" value="Unassembled WGS sequence"/>
</dbReference>
<comment type="caution">
    <text evidence="3">The sequence shown here is derived from an EMBL/GenBank/DDBJ whole genome shotgun (WGS) entry which is preliminary data.</text>
</comment>
<evidence type="ECO:0000256" key="1">
    <source>
        <dbReference type="SAM" id="Coils"/>
    </source>
</evidence>
<keyword evidence="4" id="KW-1185">Reference proteome</keyword>
<evidence type="ECO:0000256" key="2">
    <source>
        <dbReference type="SAM" id="MobiDB-lite"/>
    </source>
</evidence>
<gene>
    <name evidence="3" type="primary">CCDC151</name>
    <name evidence="3" type="ORF">GWK47_030273</name>
</gene>
<name>A0A8J4YRW0_CHIOP</name>
<dbReference type="GO" id="GO:0036064">
    <property type="term" value="C:ciliary basal body"/>
    <property type="evidence" value="ECO:0007669"/>
    <property type="project" value="TreeGrafter"/>
</dbReference>
<protein>
    <submittedName>
        <fullName evidence="3">Coiled-coil domain-containing protein 151</fullName>
    </submittedName>
</protein>
<proteinExistence type="predicted"/>
<dbReference type="PANTHER" id="PTHR46518">
    <property type="entry name" value="COILED-COIL DOMAIN-CONTAINING PROTEIN 151"/>
    <property type="match status" value="1"/>
</dbReference>
<feature type="coiled-coil region" evidence="1">
    <location>
        <begin position="78"/>
        <end position="105"/>
    </location>
</feature>
<dbReference type="InterPro" id="IPR033192">
    <property type="entry name" value="ODAD3"/>
</dbReference>
<evidence type="ECO:0000313" key="4">
    <source>
        <dbReference type="Proteomes" id="UP000770661"/>
    </source>
</evidence>
<dbReference type="PANTHER" id="PTHR46518:SF1">
    <property type="entry name" value="OUTER DYNEIN ARM-DOCKING COMPLEX SUBUNIT 3"/>
    <property type="match status" value="1"/>
</dbReference>
<sequence>MVEAELEKYQLVFTKLKEVLGVTSVDDVVERLNTQGNTREHLRQLRSVTLEEVTRLKQEKETMHEELHRVKYTTTEDAARMVEEINELKQRMGEQERMKEDLATRHDGTMKVLTGVRAGLEHAAEKLEYLVVLMESNQTQARSPHAADQRRLSPPTQDRGVA</sequence>
<dbReference type="EMBL" id="JACEEZ010001126">
    <property type="protein sequence ID" value="KAG0729476.1"/>
    <property type="molecule type" value="Genomic_DNA"/>
</dbReference>
<dbReference type="GO" id="GO:0036158">
    <property type="term" value="P:outer dynein arm assembly"/>
    <property type="evidence" value="ECO:0007669"/>
    <property type="project" value="InterPro"/>
</dbReference>
<reference evidence="3" key="1">
    <citation type="submission" date="2020-07" db="EMBL/GenBank/DDBJ databases">
        <title>The High-quality genome of the commercially important snow crab, Chionoecetes opilio.</title>
        <authorList>
            <person name="Jeong J.-H."/>
            <person name="Ryu S."/>
        </authorList>
    </citation>
    <scope>NUCLEOTIDE SEQUENCE</scope>
    <source>
        <strain evidence="3">MADBK_172401_WGS</strain>
        <tissue evidence="3">Digestive gland</tissue>
    </source>
</reference>
<dbReference type="OrthoDB" id="269804at2759"/>
<keyword evidence="1" id="KW-0175">Coiled coil</keyword>
<organism evidence="3 4">
    <name type="scientific">Chionoecetes opilio</name>
    <name type="common">Atlantic snow crab</name>
    <name type="synonym">Cancer opilio</name>
    <dbReference type="NCBI Taxonomy" id="41210"/>
    <lineage>
        <taxon>Eukaryota</taxon>
        <taxon>Metazoa</taxon>
        <taxon>Ecdysozoa</taxon>
        <taxon>Arthropoda</taxon>
        <taxon>Crustacea</taxon>
        <taxon>Multicrustacea</taxon>
        <taxon>Malacostraca</taxon>
        <taxon>Eumalacostraca</taxon>
        <taxon>Eucarida</taxon>
        <taxon>Decapoda</taxon>
        <taxon>Pleocyemata</taxon>
        <taxon>Brachyura</taxon>
        <taxon>Eubrachyura</taxon>
        <taxon>Majoidea</taxon>
        <taxon>Majidae</taxon>
        <taxon>Chionoecetes</taxon>
    </lineage>
</organism>
<feature type="region of interest" description="Disordered" evidence="2">
    <location>
        <begin position="140"/>
        <end position="162"/>
    </location>
</feature>
<dbReference type="GO" id="GO:0003341">
    <property type="term" value="P:cilium movement"/>
    <property type="evidence" value="ECO:0007669"/>
    <property type="project" value="InterPro"/>
</dbReference>
<dbReference type="GO" id="GO:0097542">
    <property type="term" value="C:ciliary tip"/>
    <property type="evidence" value="ECO:0007669"/>
    <property type="project" value="TreeGrafter"/>
</dbReference>
<dbReference type="GO" id="GO:0035253">
    <property type="term" value="C:ciliary rootlet"/>
    <property type="evidence" value="ECO:0007669"/>
    <property type="project" value="TreeGrafter"/>
</dbReference>